<evidence type="ECO:0000313" key="2">
    <source>
        <dbReference type="EMBL" id="RBA18459.1"/>
    </source>
</evidence>
<name>A0A365NCE4_GIBIN</name>
<accession>A0A365NCE4</accession>
<dbReference type="AlphaFoldDB" id="A0A365NCE4"/>
<gene>
    <name evidence="2" type="ORF">FPRO05_10754</name>
</gene>
<keyword evidence="1" id="KW-0175">Coiled coil</keyword>
<evidence type="ECO:0000256" key="1">
    <source>
        <dbReference type="SAM" id="Coils"/>
    </source>
</evidence>
<evidence type="ECO:0000313" key="3">
    <source>
        <dbReference type="Proteomes" id="UP000251714"/>
    </source>
</evidence>
<feature type="coiled-coil region" evidence="1">
    <location>
        <begin position="167"/>
        <end position="197"/>
    </location>
</feature>
<sequence>MPEQRVPDVSKFDHGNEKDREVYMIAFAAAINQFDYDRYQSAFKLAAGNVCAAFERDGLSTVGVAHYLYKLDVAFWDIYFDVLGDDKPACPWITHPVQNDPNDEPSEAYSEWCSQRGLTDSMDVSGDATVAEESDSQDPMSLIPLLKLSNRQATDMANAATEQAMKNIEMLKSVEKLRDENEMLQQKVERLEEEARMGTFQGNDVITFGRS</sequence>
<dbReference type="Proteomes" id="UP000251714">
    <property type="component" value="Unassembled WGS sequence"/>
</dbReference>
<proteinExistence type="predicted"/>
<protein>
    <submittedName>
        <fullName evidence="2">Uncharacterized protein</fullName>
    </submittedName>
</protein>
<comment type="caution">
    <text evidence="2">The sequence shown here is derived from an EMBL/GenBank/DDBJ whole genome shotgun (WGS) entry which is preliminary data.</text>
</comment>
<dbReference type="EMBL" id="PKMI01000014">
    <property type="protein sequence ID" value="RBA18459.1"/>
    <property type="molecule type" value="Genomic_DNA"/>
</dbReference>
<reference evidence="2 3" key="1">
    <citation type="submission" date="2017-12" db="EMBL/GenBank/DDBJ databases">
        <title>Genome sequence of the mycotoxigenic crop pathogen Fusarium proliferatum, strain ITEM 2341 from Date Palm.</title>
        <authorList>
            <person name="Almiman B.F."/>
            <person name="Shittu T.A."/>
            <person name="Muthumeenakshi S."/>
            <person name="Baroncelli R."/>
            <person name="Sreenivasaprasada S."/>
        </authorList>
    </citation>
    <scope>NUCLEOTIDE SEQUENCE [LARGE SCALE GENOMIC DNA]</scope>
    <source>
        <strain evidence="2 3">ITEM 2341</strain>
    </source>
</reference>
<organism evidence="2 3">
    <name type="scientific">Gibberella intermedia</name>
    <name type="common">Bulb rot disease fungus</name>
    <name type="synonym">Fusarium proliferatum</name>
    <dbReference type="NCBI Taxonomy" id="948311"/>
    <lineage>
        <taxon>Eukaryota</taxon>
        <taxon>Fungi</taxon>
        <taxon>Dikarya</taxon>
        <taxon>Ascomycota</taxon>
        <taxon>Pezizomycotina</taxon>
        <taxon>Sordariomycetes</taxon>
        <taxon>Hypocreomycetidae</taxon>
        <taxon>Hypocreales</taxon>
        <taxon>Nectriaceae</taxon>
        <taxon>Fusarium</taxon>
        <taxon>Fusarium fujikuroi species complex</taxon>
    </lineage>
</organism>